<gene>
    <name evidence="9" type="ORF">DFQ01_103136</name>
</gene>
<dbReference type="GO" id="GO:0055085">
    <property type="term" value="P:transmembrane transport"/>
    <property type="evidence" value="ECO:0007669"/>
    <property type="project" value="InterPro"/>
</dbReference>
<feature type="transmembrane region" description="Helical" evidence="7">
    <location>
        <begin position="189"/>
        <end position="212"/>
    </location>
</feature>
<dbReference type="AlphaFoldDB" id="A0A2V2YZH6"/>
<evidence type="ECO:0000313" key="9">
    <source>
        <dbReference type="EMBL" id="PWW06235.1"/>
    </source>
</evidence>
<sequence length="337" mass="38446">MGFLDRVSVPLERMNRVPKLRGKLDDLQRNRKLRSNLELLRYRVLGTEIDKGLLFKAAVYIILINVAFIYLKPILYMMTTMVKDARNILDPSVIWVPKSIYWGHLKEAADMLHYGKSFLISLSLASSVAVLQVFSCAIAGYAFARLDFPFKKLWGALLLFTFIMPPQITILPSIMLFKSFGWLNTFLPMVVPALFGHGLKGALFVIIYRSFYSTLPKELDEAARMDGAGPFRMFFRVMFPIARSATVVVVLFSFVWNWNDFYFPSLYMFTAEHVPLSITLARMAGEMKTAEGAGELTVYAEAIKMAASFLIIMPLLFVYLFAQRWFIEGVERSGLVE</sequence>
<organism evidence="9 10">
    <name type="scientific">Paenibacillus cellulosilyticus</name>
    <dbReference type="NCBI Taxonomy" id="375489"/>
    <lineage>
        <taxon>Bacteria</taxon>
        <taxon>Bacillati</taxon>
        <taxon>Bacillota</taxon>
        <taxon>Bacilli</taxon>
        <taxon>Bacillales</taxon>
        <taxon>Paenibacillaceae</taxon>
        <taxon>Paenibacillus</taxon>
    </lineage>
</organism>
<accession>A0A2V2YZH6</accession>
<dbReference type="InterPro" id="IPR035906">
    <property type="entry name" value="MetI-like_sf"/>
</dbReference>
<feature type="domain" description="ABC transmembrane type-1" evidence="8">
    <location>
        <begin position="118"/>
        <end position="322"/>
    </location>
</feature>
<dbReference type="PROSITE" id="PS50928">
    <property type="entry name" value="ABC_TM1"/>
    <property type="match status" value="1"/>
</dbReference>
<keyword evidence="2 7" id="KW-0813">Transport</keyword>
<comment type="subcellular location">
    <subcellularLocation>
        <location evidence="1 7">Cell membrane</location>
        <topology evidence="1 7">Multi-pass membrane protein</topology>
    </subcellularLocation>
</comment>
<dbReference type="CDD" id="cd06261">
    <property type="entry name" value="TM_PBP2"/>
    <property type="match status" value="1"/>
</dbReference>
<feature type="transmembrane region" description="Helical" evidence="7">
    <location>
        <begin position="302"/>
        <end position="322"/>
    </location>
</feature>
<evidence type="ECO:0000256" key="2">
    <source>
        <dbReference type="ARBA" id="ARBA00022448"/>
    </source>
</evidence>
<dbReference type="PANTHER" id="PTHR43744:SF8">
    <property type="entry name" value="SN-GLYCEROL-3-PHOSPHATE TRANSPORT SYSTEM PERMEASE PROTEIN UGPE"/>
    <property type="match status" value="1"/>
</dbReference>
<comment type="similarity">
    <text evidence="7">Belongs to the binding-protein-dependent transport system permease family.</text>
</comment>
<evidence type="ECO:0000256" key="1">
    <source>
        <dbReference type="ARBA" id="ARBA00004651"/>
    </source>
</evidence>
<dbReference type="PANTHER" id="PTHR43744">
    <property type="entry name" value="ABC TRANSPORTER PERMEASE PROTEIN MG189-RELATED-RELATED"/>
    <property type="match status" value="1"/>
</dbReference>
<feature type="transmembrane region" description="Helical" evidence="7">
    <location>
        <begin position="156"/>
        <end position="177"/>
    </location>
</feature>
<evidence type="ECO:0000256" key="7">
    <source>
        <dbReference type="RuleBase" id="RU363032"/>
    </source>
</evidence>
<keyword evidence="6 7" id="KW-0472">Membrane</keyword>
<keyword evidence="3" id="KW-1003">Cell membrane</keyword>
<feature type="transmembrane region" description="Helical" evidence="7">
    <location>
        <begin position="118"/>
        <end position="144"/>
    </location>
</feature>
<keyword evidence="10" id="KW-1185">Reference proteome</keyword>
<protein>
    <submittedName>
        <fullName evidence="9">Multiple sugar transport system permease protein</fullName>
    </submittedName>
</protein>
<feature type="transmembrane region" description="Helical" evidence="7">
    <location>
        <begin position="53"/>
        <end position="71"/>
    </location>
</feature>
<dbReference type="RefSeq" id="WP_110042931.1">
    <property type="nucleotide sequence ID" value="NZ_CP054609.1"/>
</dbReference>
<reference evidence="9 10" key="1">
    <citation type="submission" date="2018-05" db="EMBL/GenBank/DDBJ databases">
        <title>Genomic Encyclopedia of Type Strains, Phase III (KMG-III): the genomes of soil and plant-associated and newly described type strains.</title>
        <authorList>
            <person name="Whitman W."/>
        </authorList>
    </citation>
    <scope>NUCLEOTIDE SEQUENCE [LARGE SCALE GENOMIC DNA]</scope>
    <source>
        <strain evidence="9 10">CECT 5696</strain>
    </source>
</reference>
<evidence type="ECO:0000256" key="3">
    <source>
        <dbReference type="ARBA" id="ARBA00022475"/>
    </source>
</evidence>
<evidence type="ECO:0000313" key="10">
    <source>
        <dbReference type="Proteomes" id="UP000246635"/>
    </source>
</evidence>
<evidence type="ECO:0000256" key="6">
    <source>
        <dbReference type="ARBA" id="ARBA00023136"/>
    </source>
</evidence>
<dbReference type="Gene3D" id="1.10.3720.10">
    <property type="entry name" value="MetI-like"/>
    <property type="match status" value="1"/>
</dbReference>
<evidence type="ECO:0000256" key="4">
    <source>
        <dbReference type="ARBA" id="ARBA00022692"/>
    </source>
</evidence>
<dbReference type="InterPro" id="IPR000515">
    <property type="entry name" value="MetI-like"/>
</dbReference>
<keyword evidence="5 7" id="KW-1133">Transmembrane helix</keyword>
<keyword evidence="4 7" id="KW-0812">Transmembrane</keyword>
<dbReference type="GO" id="GO:0005886">
    <property type="term" value="C:plasma membrane"/>
    <property type="evidence" value="ECO:0007669"/>
    <property type="project" value="UniProtKB-SubCell"/>
</dbReference>
<comment type="caution">
    <text evidence="9">The sequence shown here is derived from an EMBL/GenBank/DDBJ whole genome shotgun (WGS) entry which is preliminary data.</text>
</comment>
<evidence type="ECO:0000259" key="8">
    <source>
        <dbReference type="PROSITE" id="PS50928"/>
    </source>
</evidence>
<proteinExistence type="inferred from homology"/>
<evidence type="ECO:0000256" key="5">
    <source>
        <dbReference type="ARBA" id="ARBA00022989"/>
    </source>
</evidence>
<name>A0A2V2YZH6_9BACL</name>
<dbReference type="Pfam" id="PF00528">
    <property type="entry name" value="BPD_transp_1"/>
    <property type="match status" value="1"/>
</dbReference>
<dbReference type="Proteomes" id="UP000246635">
    <property type="component" value="Unassembled WGS sequence"/>
</dbReference>
<keyword evidence="9" id="KW-0762">Sugar transport</keyword>
<dbReference type="OrthoDB" id="9771544at2"/>
<dbReference type="EMBL" id="QGTQ01000003">
    <property type="protein sequence ID" value="PWW06235.1"/>
    <property type="molecule type" value="Genomic_DNA"/>
</dbReference>
<feature type="transmembrane region" description="Helical" evidence="7">
    <location>
        <begin position="233"/>
        <end position="255"/>
    </location>
</feature>
<dbReference type="SUPFAM" id="SSF161098">
    <property type="entry name" value="MetI-like"/>
    <property type="match status" value="1"/>
</dbReference>